<name>A0ABU4MKC4_9ACTN</name>
<proteinExistence type="predicted"/>
<organism evidence="2 3">
    <name type="scientific">Streptomyces caniscabiei</name>
    <dbReference type="NCBI Taxonomy" id="2746961"/>
    <lineage>
        <taxon>Bacteria</taxon>
        <taxon>Bacillati</taxon>
        <taxon>Actinomycetota</taxon>
        <taxon>Actinomycetes</taxon>
        <taxon>Kitasatosporales</taxon>
        <taxon>Streptomycetaceae</taxon>
        <taxon>Streptomyces</taxon>
    </lineage>
</organism>
<accession>A0ABU4MKC4</accession>
<protein>
    <submittedName>
        <fullName evidence="2">Uncharacterized protein</fullName>
    </submittedName>
</protein>
<gene>
    <name evidence="2" type="ORF">PV383_08705</name>
</gene>
<comment type="caution">
    <text evidence="2">The sequence shown here is derived from an EMBL/GenBank/DDBJ whole genome shotgun (WGS) entry which is preliminary data.</text>
</comment>
<reference evidence="2 3" key="1">
    <citation type="journal article" date="2023" name="Microb. Genom.">
        <title>Mesoterricola silvestris gen. nov., sp. nov., Mesoterricola sediminis sp. nov., Geothrix oryzae sp. nov., Geothrix edaphica sp. nov., Geothrix rubra sp. nov., and Geothrix limicola sp. nov., six novel members of Acidobacteriota isolated from soils.</title>
        <authorList>
            <person name="Weisberg A.J."/>
            <person name="Pearce E."/>
            <person name="Kramer C.G."/>
            <person name="Chang J.H."/>
            <person name="Clarke C.R."/>
        </authorList>
    </citation>
    <scope>NUCLEOTIDE SEQUENCE [LARGE SCALE GENOMIC DNA]</scope>
    <source>
        <strain evidence="2 3">NE20-4-1</strain>
    </source>
</reference>
<evidence type="ECO:0000256" key="1">
    <source>
        <dbReference type="SAM" id="MobiDB-lite"/>
    </source>
</evidence>
<feature type="compositionally biased region" description="Basic and acidic residues" evidence="1">
    <location>
        <begin position="1"/>
        <end position="11"/>
    </location>
</feature>
<evidence type="ECO:0000313" key="3">
    <source>
        <dbReference type="Proteomes" id="UP001282474"/>
    </source>
</evidence>
<dbReference type="RefSeq" id="WP_193383368.1">
    <property type="nucleotide sequence ID" value="NZ_JABXWI010000001.1"/>
</dbReference>
<sequence length="180" mass="19380">MTAPTEARRPSPADMAPHRTPAPVKPGPVKATAPGPSAPVSLTTAEAIAPGQIGRGENVRSLLPRAVRRSRMHPNSRLVVLTLLNYANFKTGLVNSRHRPDVEQLAEDTGLTTGQIEVQLHVLTQRGWLYERTLTRGAQAGQTGLFVTVPTVYLDQVRAETAAYAAERAECIARATGDDQ</sequence>
<keyword evidence="3" id="KW-1185">Reference proteome</keyword>
<feature type="region of interest" description="Disordered" evidence="1">
    <location>
        <begin position="1"/>
        <end position="40"/>
    </location>
</feature>
<dbReference type="Proteomes" id="UP001282474">
    <property type="component" value="Unassembled WGS sequence"/>
</dbReference>
<evidence type="ECO:0000313" key="2">
    <source>
        <dbReference type="EMBL" id="MDX3037247.1"/>
    </source>
</evidence>
<dbReference type="EMBL" id="JARAWJ010000005">
    <property type="protein sequence ID" value="MDX3037247.1"/>
    <property type="molecule type" value="Genomic_DNA"/>
</dbReference>